<dbReference type="RefSeq" id="WP_189628318.1">
    <property type="nucleotide sequence ID" value="NZ_BNAG01000001.1"/>
</dbReference>
<accession>A0ABQ3I3K6</accession>
<feature type="domain" description="NADH:quinone oxidoreductase/Mrp antiporter transmembrane" evidence="7">
    <location>
        <begin position="146"/>
        <end position="421"/>
    </location>
</feature>
<dbReference type="Proteomes" id="UP000658258">
    <property type="component" value="Unassembled WGS sequence"/>
</dbReference>
<name>A0ABQ3I3K6_9BACT</name>
<dbReference type="EC" id="7.1.1.-" evidence="5"/>
<evidence type="ECO:0000256" key="2">
    <source>
        <dbReference type="ARBA" id="ARBA00022692"/>
    </source>
</evidence>
<evidence type="ECO:0000256" key="3">
    <source>
        <dbReference type="ARBA" id="ARBA00022989"/>
    </source>
</evidence>
<keyword evidence="5" id="KW-1278">Translocase</keyword>
<keyword evidence="3 5" id="KW-1133">Transmembrane helix</keyword>
<keyword evidence="5" id="KW-1003">Cell membrane</keyword>
<gene>
    <name evidence="8" type="primary">ndhB</name>
    <name evidence="5" type="synonym">nuoN</name>
    <name evidence="8" type="ORF">GCM10011340_01940</name>
</gene>
<feature type="transmembrane region" description="Helical" evidence="5">
    <location>
        <begin position="25"/>
        <end position="47"/>
    </location>
</feature>
<proteinExistence type="inferred from homology"/>
<feature type="transmembrane region" description="Helical" evidence="5">
    <location>
        <begin position="262"/>
        <end position="282"/>
    </location>
</feature>
<evidence type="ECO:0000256" key="1">
    <source>
        <dbReference type="ARBA" id="ARBA00004127"/>
    </source>
</evidence>
<feature type="transmembrane region" description="Helical" evidence="5">
    <location>
        <begin position="150"/>
        <end position="170"/>
    </location>
</feature>
<keyword evidence="5" id="KW-0874">Quinone</keyword>
<comment type="function">
    <text evidence="5">NDH-1 shuttles electrons from NADH, via FMN and iron-sulfur (Fe-S) centers, to quinones in the respiratory chain. The immediate electron acceptor for the enzyme in this species is believed to be a menaquinone. Couples the redox reaction to proton translocation (for every two electrons transferred, four hydrogen ions are translocated across the cytoplasmic membrane), and thus conserves the redox energy in a proton gradient.</text>
</comment>
<comment type="similarity">
    <text evidence="5">Belongs to the complex I subunit 2 family.</text>
</comment>
<evidence type="ECO:0000259" key="7">
    <source>
        <dbReference type="Pfam" id="PF00361"/>
    </source>
</evidence>
<dbReference type="InterPro" id="IPR010096">
    <property type="entry name" value="NADH-Q_OxRdtase_suN/2"/>
</dbReference>
<keyword evidence="9" id="KW-1185">Reference proteome</keyword>
<evidence type="ECO:0000256" key="5">
    <source>
        <dbReference type="HAMAP-Rule" id="MF_00445"/>
    </source>
</evidence>
<feature type="transmembrane region" description="Helical" evidence="5">
    <location>
        <begin position="386"/>
        <end position="410"/>
    </location>
</feature>
<evidence type="ECO:0000313" key="8">
    <source>
        <dbReference type="EMBL" id="GHE51393.1"/>
    </source>
</evidence>
<feature type="transmembrane region" description="Helical" evidence="5">
    <location>
        <begin position="430"/>
        <end position="450"/>
    </location>
</feature>
<comment type="subunit">
    <text evidence="5">NDH-1 is composed of 14 different subunits. Subunits NuoA, H, J, K, L, M, N constitute the membrane sector of the complex.</text>
</comment>
<comment type="subcellular location">
    <subcellularLocation>
        <location evidence="5">Cell membrane</location>
        <topology evidence="5">Multi-pass membrane protein</topology>
    </subcellularLocation>
    <subcellularLocation>
        <location evidence="1">Endomembrane system</location>
        <topology evidence="1">Multi-pass membrane protein</topology>
    </subcellularLocation>
    <subcellularLocation>
        <location evidence="6">Membrane</location>
        <topology evidence="6">Multi-pass membrane protein</topology>
    </subcellularLocation>
</comment>
<feature type="transmembrane region" description="Helical" evidence="5">
    <location>
        <begin position="127"/>
        <end position="144"/>
    </location>
</feature>
<evidence type="ECO:0000256" key="4">
    <source>
        <dbReference type="ARBA" id="ARBA00023136"/>
    </source>
</evidence>
<dbReference type="InterPro" id="IPR003918">
    <property type="entry name" value="NADH_UbQ_OxRdtase"/>
</dbReference>
<feature type="transmembrane region" description="Helical" evidence="5">
    <location>
        <begin position="319"/>
        <end position="339"/>
    </location>
</feature>
<keyword evidence="5" id="KW-0520">NAD</keyword>
<feature type="transmembrane region" description="Helical" evidence="5">
    <location>
        <begin position="345"/>
        <end position="365"/>
    </location>
</feature>
<feature type="transmembrane region" description="Helical" evidence="5">
    <location>
        <begin position="182"/>
        <end position="201"/>
    </location>
</feature>
<organism evidence="8 9">
    <name type="scientific">Roseivirga thermotolerans</name>
    <dbReference type="NCBI Taxonomy" id="1758176"/>
    <lineage>
        <taxon>Bacteria</taxon>
        <taxon>Pseudomonadati</taxon>
        <taxon>Bacteroidota</taxon>
        <taxon>Cytophagia</taxon>
        <taxon>Cytophagales</taxon>
        <taxon>Roseivirgaceae</taxon>
        <taxon>Roseivirga</taxon>
    </lineage>
</organism>
<reference evidence="9" key="1">
    <citation type="journal article" date="2019" name="Int. J. Syst. Evol. Microbiol.">
        <title>The Global Catalogue of Microorganisms (GCM) 10K type strain sequencing project: providing services to taxonomists for standard genome sequencing and annotation.</title>
        <authorList>
            <consortium name="The Broad Institute Genomics Platform"/>
            <consortium name="The Broad Institute Genome Sequencing Center for Infectious Disease"/>
            <person name="Wu L."/>
            <person name="Ma J."/>
        </authorList>
    </citation>
    <scope>NUCLEOTIDE SEQUENCE [LARGE SCALE GENOMIC DNA]</scope>
    <source>
        <strain evidence="9">CGMCC 1.15111</strain>
    </source>
</reference>
<feature type="transmembrane region" description="Helical" evidence="5">
    <location>
        <begin position="470"/>
        <end position="490"/>
    </location>
</feature>
<keyword evidence="4 5" id="KW-0472">Membrane</keyword>
<dbReference type="HAMAP" id="MF_00445">
    <property type="entry name" value="NDH1_NuoN_1"/>
    <property type="match status" value="1"/>
</dbReference>
<evidence type="ECO:0000256" key="6">
    <source>
        <dbReference type="RuleBase" id="RU000320"/>
    </source>
</evidence>
<dbReference type="EMBL" id="BNAG01000001">
    <property type="protein sequence ID" value="GHE51393.1"/>
    <property type="molecule type" value="Genomic_DNA"/>
</dbReference>
<keyword evidence="5" id="KW-0813">Transport</keyword>
<dbReference type="PANTHER" id="PTHR22773">
    <property type="entry name" value="NADH DEHYDROGENASE"/>
    <property type="match status" value="1"/>
</dbReference>
<feature type="transmembrane region" description="Helical" evidence="5">
    <location>
        <begin position="294"/>
        <end position="312"/>
    </location>
</feature>
<protein>
    <recommendedName>
        <fullName evidence="5">NADH-quinone oxidoreductase subunit N</fullName>
        <ecNumber evidence="5">7.1.1.-</ecNumber>
    </recommendedName>
    <alternativeName>
        <fullName evidence="5">NADH dehydrogenase I subunit N</fullName>
    </alternativeName>
    <alternativeName>
        <fullName evidence="5">NDH-1 subunit N</fullName>
    </alternativeName>
</protein>
<keyword evidence="2 5" id="KW-0812">Transmembrane</keyword>
<dbReference type="Pfam" id="PF00361">
    <property type="entry name" value="Proton_antipo_M"/>
    <property type="match status" value="1"/>
</dbReference>
<comment type="caution">
    <text evidence="8">The sequence shown here is derived from an EMBL/GenBank/DDBJ whole genome shotgun (WGS) entry which is preliminary data.</text>
</comment>
<feature type="transmembrane region" description="Helical" evidence="5">
    <location>
        <begin position="96"/>
        <end position="115"/>
    </location>
</feature>
<feature type="transmembrane region" description="Helical" evidence="5">
    <location>
        <begin position="54"/>
        <end position="76"/>
    </location>
</feature>
<comment type="catalytic activity">
    <reaction evidence="5">
        <text>a quinone + NADH + 5 H(+)(in) = a quinol + NAD(+) + 4 H(+)(out)</text>
        <dbReference type="Rhea" id="RHEA:57888"/>
        <dbReference type="ChEBI" id="CHEBI:15378"/>
        <dbReference type="ChEBI" id="CHEBI:24646"/>
        <dbReference type="ChEBI" id="CHEBI:57540"/>
        <dbReference type="ChEBI" id="CHEBI:57945"/>
        <dbReference type="ChEBI" id="CHEBI:132124"/>
    </reaction>
</comment>
<feature type="transmembrane region" description="Helical" evidence="5">
    <location>
        <begin position="221"/>
        <end position="241"/>
    </location>
</feature>
<dbReference type="PRINTS" id="PR01437">
    <property type="entry name" value="NUOXDRDTASE4"/>
</dbReference>
<evidence type="ECO:0000313" key="9">
    <source>
        <dbReference type="Proteomes" id="UP000658258"/>
    </source>
</evidence>
<sequence>MIVLVASMQNPGGLAEQLQRLKEGLHFMLPEIGIVITIILLVVYDLLFQKNKSVGLAAILFSALSFLLVFQVLSFLPEANALPLFEGLVTHSAGANLFKIGFLLSLLVALLMAVTSRKDSLHYFDSSEVLVCLLGVLLGAFLLVMSSNLLMIYVAVELVSICSYLLTGLGKGKKKSEAAIKYLLYGAAASAVMLYGMSWLYGLTGSIDLNSDSFKIGLDYAVVVPLNIAVFMVLCGLLFKLGSFPLHVWAPDVYRATPLPTVAVFSVVPKLAALLVLLRLVAATSATHFDWQTWLGILSIGGMVVGNFSALWQDNAKRMLAYSSIAHAAFLLAGVSIMNRTGLEATVFYALAYLLMNLAAFYLIQMVENKVGSTSYEQLKGMGKKIPYVSVLLLIVMVALTGLPPTVGFNAKLYLFSAVYDEFGRSESTILLWVLLVGLLNTVVSLFYYIKIPYLLFFKEGEGNVAPGAYTIRALIPGTLLVLSVLLLFFRSDWFVDLLNSINFVL</sequence>
<dbReference type="InterPro" id="IPR001750">
    <property type="entry name" value="ND/Mrp_TM"/>
</dbReference>